<reference evidence="1" key="1">
    <citation type="submission" date="2021-01" db="EMBL/GenBank/DDBJ databases">
        <authorList>
            <consortium name="Genoscope - CEA"/>
            <person name="William W."/>
        </authorList>
    </citation>
    <scope>NUCLEOTIDE SEQUENCE</scope>
</reference>
<gene>
    <name evidence="1" type="ORF">PSON_ATCC_30995.1.T0700163</name>
</gene>
<protein>
    <submittedName>
        <fullName evidence="1">Uncharacterized protein</fullName>
    </submittedName>
</protein>
<organism evidence="1 2">
    <name type="scientific">Paramecium sonneborni</name>
    <dbReference type="NCBI Taxonomy" id="65129"/>
    <lineage>
        <taxon>Eukaryota</taxon>
        <taxon>Sar</taxon>
        <taxon>Alveolata</taxon>
        <taxon>Ciliophora</taxon>
        <taxon>Intramacronucleata</taxon>
        <taxon>Oligohymenophorea</taxon>
        <taxon>Peniculida</taxon>
        <taxon>Parameciidae</taxon>
        <taxon>Paramecium</taxon>
    </lineage>
</organism>
<dbReference type="EMBL" id="CAJJDN010000070">
    <property type="protein sequence ID" value="CAD8098527.1"/>
    <property type="molecule type" value="Genomic_DNA"/>
</dbReference>
<proteinExistence type="predicted"/>
<comment type="caution">
    <text evidence="1">The sequence shown here is derived from an EMBL/GenBank/DDBJ whole genome shotgun (WGS) entry which is preliminary data.</text>
</comment>
<dbReference type="Proteomes" id="UP000692954">
    <property type="component" value="Unassembled WGS sequence"/>
</dbReference>
<sequence>MNHTKEATLKQSIDQKRIMRLLQNRKHSHSYAPTFEILQATIRDFSYNRLLNVEYNQPKRSEFTHSQLQHQELQHIIKQILDNGTKSFSRRYKLREFPCSPFNQSQNQFIQSSKQFELHKQNSLFIKIHNHSNLKLSNYIQINKRKNIIILILMILIQMKSRRIRQLRLSKIKYKKTYFCQIKLFINFKIIF</sequence>
<dbReference type="AlphaFoldDB" id="A0A8S1P655"/>
<evidence type="ECO:0000313" key="2">
    <source>
        <dbReference type="Proteomes" id="UP000692954"/>
    </source>
</evidence>
<accession>A0A8S1P655</accession>
<evidence type="ECO:0000313" key="1">
    <source>
        <dbReference type="EMBL" id="CAD8098527.1"/>
    </source>
</evidence>
<keyword evidence="2" id="KW-1185">Reference proteome</keyword>
<name>A0A8S1P655_9CILI</name>